<evidence type="ECO:0000313" key="4">
    <source>
        <dbReference type="Proteomes" id="UP000291116"/>
    </source>
</evidence>
<name>A0A448ZCH9_9STRA</name>
<feature type="region of interest" description="Disordered" evidence="1">
    <location>
        <begin position="253"/>
        <end position="277"/>
    </location>
</feature>
<evidence type="ECO:0000256" key="1">
    <source>
        <dbReference type="SAM" id="MobiDB-lite"/>
    </source>
</evidence>
<organism evidence="3 4">
    <name type="scientific">Pseudo-nitzschia multistriata</name>
    <dbReference type="NCBI Taxonomy" id="183589"/>
    <lineage>
        <taxon>Eukaryota</taxon>
        <taxon>Sar</taxon>
        <taxon>Stramenopiles</taxon>
        <taxon>Ochrophyta</taxon>
        <taxon>Bacillariophyta</taxon>
        <taxon>Bacillariophyceae</taxon>
        <taxon>Bacillariophycidae</taxon>
        <taxon>Bacillariales</taxon>
        <taxon>Bacillariaceae</taxon>
        <taxon>Pseudo-nitzschia</taxon>
    </lineage>
</organism>
<dbReference type="Proteomes" id="UP000291116">
    <property type="component" value="Unassembled WGS sequence"/>
</dbReference>
<dbReference type="AlphaFoldDB" id="A0A448ZCH9"/>
<reference evidence="3 4" key="1">
    <citation type="submission" date="2019-01" db="EMBL/GenBank/DDBJ databases">
        <authorList>
            <person name="Ferrante I. M."/>
        </authorList>
    </citation>
    <scope>NUCLEOTIDE SEQUENCE [LARGE SCALE GENOMIC DNA]</scope>
    <source>
        <strain evidence="3 4">B856</strain>
    </source>
</reference>
<evidence type="ECO:0000256" key="2">
    <source>
        <dbReference type="SAM" id="SignalP"/>
    </source>
</evidence>
<feature type="chain" id="PRO_5019447299" evidence="2">
    <location>
        <begin position="20"/>
        <end position="334"/>
    </location>
</feature>
<dbReference type="OrthoDB" id="2335338at2759"/>
<sequence>MHRSLLGFTLLSSAIGSSAFVTLNVAPRCTTNLFEGGNGGDEENASFDVENARRRLENMLSDPEKIASGNNSSNDGVSDLAAAATPFSFSKFLADNDEPFSLSALPPPPPLSTIERSRRLVEIKLIECLNDGDDVISELWDHWYSERGSAAKQKLQQSSGMFMDESKWEECEQNLIELVDEHGIYFSEPVNLLATLYFIQKRFDLSYKLCQVVLAIKPHHIGALSGIVEVALGSGDMGAARYWAAKRLPKHVPASVSGSDGAASVYDENEDKKSVDTPRRVEWVQKAVARAQDTLDQAERRTKQKFFGEADIHFDDSGGGDTLLDGDDDGDAWQ</sequence>
<feature type="compositionally biased region" description="Acidic residues" evidence="1">
    <location>
        <begin position="324"/>
        <end position="334"/>
    </location>
</feature>
<dbReference type="EMBL" id="CAACVS010000232">
    <property type="protein sequence ID" value="VEU39721.1"/>
    <property type="molecule type" value="Genomic_DNA"/>
</dbReference>
<keyword evidence="2" id="KW-0732">Signal</keyword>
<accession>A0A448ZCH9</accession>
<feature type="region of interest" description="Disordered" evidence="1">
    <location>
        <begin position="311"/>
        <end position="334"/>
    </location>
</feature>
<keyword evidence="4" id="KW-1185">Reference proteome</keyword>
<evidence type="ECO:0000313" key="3">
    <source>
        <dbReference type="EMBL" id="VEU39721.1"/>
    </source>
</evidence>
<proteinExistence type="predicted"/>
<feature type="signal peptide" evidence="2">
    <location>
        <begin position="1"/>
        <end position="19"/>
    </location>
</feature>
<feature type="compositionally biased region" description="Low complexity" evidence="1">
    <location>
        <begin position="254"/>
        <end position="265"/>
    </location>
</feature>
<gene>
    <name evidence="3" type="ORF">PSNMU_V1.4_AUG-EV-PASAV3_0065820</name>
</gene>
<protein>
    <submittedName>
        <fullName evidence="3">Uncharacterized protein</fullName>
    </submittedName>
</protein>